<comment type="caution">
    <text evidence="1">The sequence shown here is derived from an EMBL/GenBank/DDBJ whole genome shotgun (WGS) entry which is preliminary data.</text>
</comment>
<protein>
    <submittedName>
        <fullName evidence="1">Uncharacterized protein</fullName>
    </submittedName>
</protein>
<organism evidence="1 2">
    <name type="scientific">Pyrenophora tritici-repentis</name>
    <dbReference type="NCBI Taxonomy" id="45151"/>
    <lineage>
        <taxon>Eukaryota</taxon>
        <taxon>Fungi</taxon>
        <taxon>Dikarya</taxon>
        <taxon>Ascomycota</taxon>
        <taxon>Pezizomycotina</taxon>
        <taxon>Dothideomycetes</taxon>
        <taxon>Pleosporomycetidae</taxon>
        <taxon>Pleosporales</taxon>
        <taxon>Pleosporineae</taxon>
        <taxon>Pleosporaceae</taxon>
        <taxon>Pyrenophora</taxon>
    </lineage>
</organism>
<dbReference type="Proteomes" id="UP000245464">
    <property type="component" value="Chromosome 3"/>
</dbReference>
<accession>A0A5M9LDN4</accession>
<evidence type="ECO:0000313" key="1">
    <source>
        <dbReference type="EMBL" id="KAF7573490.1"/>
    </source>
</evidence>
<dbReference type="EMBL" id="NQIK02000003">
    <property type="protein sequence ID" value="KAF7573490.1"/>
    <property type="molecule type" value="Genomic_DNA"/>
</dbReference>
<dbReference type="KEGG" id="ptrr:90956058"/>
<dbReference type="AlphaFoldDB" id="A0A5M9LDN4"/>
<dbReference type="RefSeq" id="XP_065963536.1">
    <property type="nucleotide sequence ID" value="XM_066106598.1"/>
</dbReference>
<dbReference type="GeneID" id="90956058"/>
<reference evidence="1" key="1">
    <citation type="journal article" date="2018" name="BMC Genomics">
        <title>Comparative genomics of the wheat fungal pathogen Pyrenophora tritici-repentis reveals chromosomal variations and genome plasticity.</title>
        <authorList>
            <person name="Moolhuijzen P."/>
            <person name="See P.T."/>
            <person name="Hane J.K."/>
            <person name="Shi G."/>
            <person name="Liu Z."/>
            <person name="Oliver R.P."/>
            <person name="Moffat C.S."/>
        </authorList>
    </citation>
    <scope>NUCLEOTIDE SEQUENCE [LARGE SCALE GENOMIC DNA]</scope>
    <source>
        <strain evidence="1">M4</strain>
    </source>
</reference>
<evidence type="ECO:0000313" key="2">
    <source>
        <dbReference type="Proteomes" id="UP000245464"/>
    </source>
</evidence>
<proteinExistence type="predicted"/>
<name>A0A5M9LDN4_9PLEO</name>
<sequence length="50" mass="5107">MLGVFVLLVGASAGVELDGKDAATAIVALTKTGHTHATSNVCVNRIQDQL</sequence>
<gene>
    <name evidence="1" type="ORF">PtrM4_083950</name>
</gene>